<comment type="caution">
    <text evidence="1">The sequence shown here is derived from an EMBL/GenBank/DDBJ whole genome shotgun (WGS) entry which is preliminary data.</text>
</comment>
<protein>
    <submittedName>
        <fullName evidence="1">Uncharacterized protein</fullName>
    </submittedName>
</protein>
<dbReference type="EMBL" id="QPFP01000173">
    <property type="protein sequence ID" value="TEB19789.1"/>
    <property type="molecule type" value="Genomic_DNA"/>
</dbReference>
<keyword evidence="2" id="KW-1185">Reference proteome</keyword>
<sequence length="52" mass="5682">MLSVFIRSPPPDCSVDAHARIRPERATCLPSPRPTLITCSSSSRLSMSLSRP</sequence>
<dbReference type="AlphaFoldDB" id="A0A4Y7SED2"/>
<dbReference type="Proteomes" id="UP000298030">
    <property type="component" value="Unassembled WGS sequence"/>
</dbReference>
<evidence type="ECO:0000313" key="2">
    <source>
        <dbReference type="Proteomes" id="UP000298030"/>
    </source>
</evidence>
<accession>A0A4Y7SED2</accession>
<reference evidence="1 2" key="1">
    <citation type="journal article" date="2019" name="Nat. Ecol. Evol.">
        <title>Megaphylogeny resolves global patterns of mushroom evolution.</title>
        <authorList>
            <person name="Varga T."/>
            <person name="Krizsan K."/>
            <person name="Foldi C."/>
            <person name="Dima B."/>
            <person name="Sanchez-Garcia M."/>
            <person name="Sanchez-Ramirez S."/>
            <person name="Szollosi G.J."/>
            <person name="Szarkandi J.G."/>
            <person name="Papp V."/>
            <person name="Albert L."/>
            <person name="Andreopoulos W."/>
            <person name="Angelini C."/>
            <person name="Antonin V."/>
            <person name="Barry K.W."/>
            <person name="Bougher N.L."/>
            <person name="Buchanan P."/>
            <person name="Buyck B."/>
            <person name="Bense V."/>
            <person name="Catcheside P."/>
            <person name="Chovatia M."/>
            <person name="Cooper J."/>
            <person name="Damon W."/>
            <person name="Desjardin D."/>
            <person name="Finy P."/>
            <person name="Geml J."/>
            <person name="Haridas S."/>
            <person name="Hughes K."/>
            <person name="Justo A."/>
            <person name="Karasinski D."/>
            <person name="Kautmanova I."/>
            <person name="Kiss B."/>
            <person name="Kocsube S."/>
            <person name="Kotiranta H."/>
            <person name="LaButti K.M."/>
            <person name="Lechner B.E."/>
            <person name="Liimatainen K."/>
            <person name="Lipzen A."/>
            <person name="Lukacs Z."/>
            <person name="Mihaltcheva S."/>
            <person name="Morgado L.N."/>
            <person name="Niskanen T."/>
            <person name="Noordeloos M.E."/>
            <person name="Ohm R.A."/>
            <person name="Ortiz-Santana B."/>
            <person name="Ovrebo C."/>
            <person name="Racz N."/>
            <person name="Riley R."/>
            <person name="Savchenko A."/>
            <person name="Shiryaev A."/>
            <person name="Soop K."/>
            <person name="Spirin V."/>
            <person name="Szebenyi C."/>
            <person name="Tomsovsky M."/>
            <person name="Tulloss R.E."/>
            <person name="Uehling J."/>
            <person name="Grigoriev I.V."/>
            <person name="Vagvolgyi C."/>
            <person name="Papp T."/>
            <person name="Martin F.M."/>
            <person name="Miettinen O."/>
            <person name="Hibbett D.S."/>
            <person name="Nagy L.G."/>
        </authorList>
    </citation>
    <scope>NUCLEOTIDE SEQUENCE [LARGE SCALE GENOMIC DNA]</scope>
    <source>
        <strain evidence="1 2">FP101781</strain>
    </source>
</reference>
<evidence type="ECO:0000313" key="1">
    <source>
        <dbReference type="EMBL" id="TEB19789.1"/>
    </source>
</evidence>
<name>A0A4Y7SED2_COPMI</name>
<gene>
    <name evidence="1" type="ORF">FA13DRAFT_1743946</name>
</gene>
<proteinExistence type="predicted"/>
<organism evidence="1 2">
    <name type="scientific">Coprinellus micaceus</name>
    <name type="common">Glistening ink-cap mushroom</name>
    <name type="synonym">Coprinus micaceus</name>
    <dbReference type="NCBI Taxonomy" id="71717"/>
    <lineage>
        <taxon>Eukaryota</taxon>
        <taxon>Fungi</taxon>
        <taxon>Dikarya</taxon>
        <taxon>Basidiomycota</taxon>
        <taxon>Agaricomycotina</taxon>
        <taxon>Agaricomycetes</taxon>
        <taxon>Agaricomycetidae</taxon>
        <taxon>Agaricales</taxon>
        <taxon>Agaricineae</taxon>
        <taxon>Psathyrellaceae</taxon>
        <taxon>Coprinellus</taxon>
    </lineage>
</organism>